<evidence type="ECO:0000313" key="2">
    <source>
        <dbReference type="Proteomes" id="UP001054945"/>
    </source>
</evidence>
<protein>
    <submittedName>
        <fullName evidence="1">Uncharacterized protein</fullName>
    </submittedName>
</protein>
<name>A0AAV4Y318_CAEEX</name>
<organism evidence="1 2">
    <name type="scientific">Caerostris extrusa</name>
    <name type="common">Bark spider</name>
    <name type="synonym">Caerostris bankana</name>
    <dbReference type="NCBI Taxonomy" id="172846"/>
    <lineage>
        <taxon>Eukaryota</taxon>
        <taxon>Metazoa</taxon>
        <taxon>Ecdysozoa</taxon>
        <taxon>Arthropoda</taxon>
        <taxon>Chelicerata</taxon>
        <taxon>Arachnida</taxon>
        <taxon>Araneae</taxon>
        <taxon>Araneomorphae</taxon>
        <taxon>Entelegynae</taxon>
        <taxon>Araneoidea</taxon>
        <taxon>Araneidae</taxon>
        <taxon>Caerostris</taxon>
    </lineage>
</organism>
<proteinExistence type="predicted"/>
<dbReference type="Proteomes" id="UP001054945">
    <property type="component" value="Unassembled WGS sequence"/>
</dbReference>
<sequence length="130" mass="15449">MSMDRRQWSIIHVRAHNQRVIGKNYWKYERMDVHIIKCLILSSEAAWNSFRIGQISMENSRQRVLRYTMCVKGARHRRLQTRRGRLVWRKSSISSSDPDNFAQALLPPLSQQCRIIKSRLRIPPDFATLQ</sequence>
<reference evidence="1 2" key="1">
    <citation type="submission" date="2021-06" db="EMBL/GenBank/DDBJ databases">
        <title>Caerostris extrusa draft genome.</title>
        <authorList>
            <person name="Kono N."/>
            <person name="Arakawa K."/>
        </authorList>
    </citation>
    <scope>NUCLEOTIDE SEQUENCE [LARGE SCALE GENOMIC DNA]</scope>
</reference>
<dbReference type="AlphaFoldDB" id="A0AAV4Y318"/>
<comment type="caution">
    <text evidence="1">The sequence shown here is derived from an EMBL/GenBank/DDBJ whole genome shotgun (WGS) entry which is preliminary data.</text>
</comment>
<gene>
    <name evidence="1" type="ORF">CEXT_692961</name>
</gene>
<dbReference type="EMBL" id="BPLR01018685">
    <property type="protein sequence ID" value="GIZ01548.1"/>
    <property type="molecule type" value="Genomic_DNA"/>
</dbReference>
<keyword evidence="2" id="KW-1185">Reference proteome</keyword>
<accession>A0AAV4Y318</accession>
<evidence type="ECO:0000313" key="1">
    <source>
        <dbReference type="EMBL" id="GIZ01548.1"/>
    </source>
</evidence>